<dbReference type="PROSITE" id="PS51804">
    <property type="entry name" value="ZF_C2HC_LYAR"/>
    <property type="match status" value="1"/>
</dbReference>
<keyword evidence="6" id="KW-0539">Nucleus</keyword>
<dbReference type="InterPro" id="IPR039999">
    <property type="entry name" value="LYAR"/>
</dbReference>
<dbReference type="FunFam" id="1.10.10.2100:FF:000002">
    <property type="entry name" value="cell growth-regulating nucleolar protein-like"/>
    <property type="match status" value="1"/>
</dbReference>
<feature type="domain" description="Zinc finger C2H2 LYAR-type" evidence="9">
    <location>
        <begin position="38"/>
        <end position="65"/>
    </location>
</feature>
<feature type="region of interest" description="Disordered" evidence="8">
    <location>
        <begin position="154"/>
        <end position="251"/>
    </location>
</feature>
<proteinExistence type="predicted"/>
<evidence type="ECO:0000256" key="7">
    <source>
        <dbReference type="PROSITE-ProRule" id="PRU01145"/>
    </source>
</evidence>
<organism evidence="11 12">
    <name type="scientific">Solea senegalensis</name>
    <name type="common">Senegalese sole</name>
    <dbReference type="NCBI Taxonomy" id="28829"/>
    <lineage>
        <taxon>Eukaryota</taxon>
        <taxon>Metazoa</taxon>
        <taxon>Chordata</taxon>
        <taxon>Craniata</taxon>
        <taxon>Vertebrata</taxon>
        <taxon>Euteleostomi</taxon>
        <taxon>Actinopterygii</taxon>
        <taxon>Neopterygii</taxon>
        <taxon>Teleostei</taxon>
        <taxon>Neoteleostei</taxon>
        <taxon>Acanthomorphata</taxon>
        <taxon>Carangaria</taxon>
        <taxon>Pleuronectiformes</taxon>
        <taxon>Pleuronectoidei</taxon>
        <taxon>Soleidae</taxon>
        <taxon>Solea</taxon>
    </lineage>
</organism>
<evidence type="ECO:0000256" key="3">
    <source>
        <dbReference type="ARBA" id="ARBA00022737"/>
    </source>
</evidence>
<dbReference type="GO" id="GO:0006364">
    <property type="term" value="P:rRNA processing"/>
    <property type="evidence" value="ECO:0007669"/>
    <property type="project" value="TreeGrafter"/>
</dbReference>
<evidence type="ECO:0000259" key="9">
    <source>
        <dbReference type="Pfam" id="PF08790"/>
    </source>
</evidence>
<keyword evidence="12" id="KW-1185">Reference proteome</keyword>
<dbReference type="GO" id="GO:0000122">
    <property type="term" value="P:negative regulation of transcription by RNA polymerase II"/>
    <property type="evidence" value="ECO:0007669"/>
    <property type="project" value="TreeGrafter"/>
</dbReference>
<keyword evidence="3" id="KW-0677">Repeat</keyword>
<feature type="domain" description="Cell growth-regulating nucleolar protein-like winged helix" evidence="10">
    <location>
        <begin position="279"/>
        <end position="350"/>
    </location>
</feature>
<name>A0AAV6QLR7_SOLSE</name>
<evidence type="ECO:0000313" key="11">
    <source>
        <dbReference type="EMBL" id="KAG7494031.1"/>
    </source>
</evidence>
<dbReference type="Pfam" id="PF25879">
    <property type="entry name" value="WHD_LYAR"/>
    <property type="match status" value="1"/>
</dbReference>
<dbReference type="GO" id="GO:0008270">
    <property type="term" value="F:zinc ion binding"/>
    <property type="evidence" value="ECO:0007669"/>
    <property type="project" value="UniProtKB-KW"/>
</dbReference>
<dbReference type="EMBL" id="JAGKHQ010000016">
    <property type="protein sequence ID" value="KAG7494031.1"/>
    <property type="molecule type" value="Genomic_DNA"/>
</dbReference>
<comment type="caution">
    <text evidence="11">The sequence shown here is derived from an EMBL/GenBank/DDBJ whole genome shotgun (WGS) entry which is preliminary data.</text>
</comment>
<evidence type="ECO:0000259" key="10">
    <source>
        <dbReference type="Pfam" id="PF25879"/>
    </source>
</evidence>
<evidence type="ECO:0008006" key="13">
    <source>
        <dbReference type="Google" id="ProtNLM"/>
    </source>
</evidence>
<dbReference type="PANTHER" id="PTHR13100">
    <property type="entry name" value="CELL GROWTH-REGULATING NUCLEOLAR PROTEIN LYAR"/>
    <property type="match status" value="1"/>
</dbReference>
<dbReference type="Proteomes" id="UP000693946">
    <property type="component" value="Linkage Group LG4"/>
</dbReference>
<evidence type="ECO:0000256" key="5">
    <source>
        <dbReference type="ARBA" id="ARBA00022833"/>
    </source>
</evidence>
<dbReference type="GO" id="GO:0003677">
    <property type="term" value="F:DNA binding"/>
    <property type="evidence" value="ECO:0007669"/>
    <property type="project" value="InterPro"/>
</dbReference>
<dbReference type="GO" id="GO:0005730">
    <property type="term" value="C:nucleolus"/>
    <property type="evidence" value="ECO:0007669"/>
    <property type="project" value="TreeGrafter"/>
</dbReference>
<accession>A0AAV6QLR7</accession>
<keyword evidence="5" id="KW-0862">Zinc</keyword>
<comment type="subcellular location">
    <subcellularLocation>
        <location evidence="1">Nucleus</location>
    </subcellularLocation>
</comment>
<dbReference type="InterPro" id="IPR058719">
    <property type="entry name" value="WHD_LYAR"/>
</dbReference>
<protein>
    <recommendedName>
        <fullName evidence="13">Zinc finger C2H2 LYAR-type domain-containing protein</fullName>
    </recommendedName>
</protein>
<sequence>MVHVSTRIFTVNNVRKQIRRTQAQVDKHVSMCRGCQVLSCIDCGKDFWGDDYKNHNKCISEDQKYGGKGYEAKANKGDVKQQQWIQKVNEAMNKPGISAKLKDVLRQVSTYENVPRKKAKFQNWIKNSLKINNASLHDEVWNILAAADAAPEVVPQQTKKEEHTAAEVNVPANENEDQNGQANAEKKKKLNKRERKEARQQKSGKATKAVVTQEQEEDHAGKKKKGDKKRKHSSEDGDEEQNGCNGGNETINKKMKIAEMAEVADITMSEETEDQTSSKGKFNWKGNIKAVLRDSPDQELSVKKLRKKILAAYYTFTGEGNFKTEEEVFALFNKKINNNPKFRVLKDKATVRLGSGTLSAGLDVESGGRETGVVHLRTQKLHRSEMLGVSLRPHRILQRK</sequence>
<keyword evidence="2" id="KW-0479">Metal-binding</keyword>
<evidence type="ECO:0000256" key="4">
    <source>
        <dbReference type="ARBA" id="ARBA00022771"/>
    </source>
</evidence>
<dbReference type="InterPro" id="IPR014898">
    <property type="entry name" value="Znf_C2H2_LYAR"/>
</dbReference>
<reference evidence="11 12" key="1">
    <citation type="journal article" date="2021" name="Sci. Rep.">
        <title>Chromosome anchoring in Senegalese sole (Solea senegalensis) reveals sex-associated markers and genome rearrangements in flatfish.</title>
        <authorList>
            <person name="Guerrero-Cozar I."/>
            <person name="Gomez-Garrido J."/>
            <person name="Berbel C."/>
            <person name="Martinez-Blanch J.F."/>
            <person name="Alioto T."/>
            <person name="Claros M.G."/>
            <person name="Gagnaire P.A."/>
            <person name="Manchado M."/>
        </authorList>
    </citation>
    <scope>NUCLEOTIDE SEQUENCE [LARGE SCALE GENOMIC DNA]</scope>
    <source>
        <strain evidence="11">Sse05_10M</strain>
    </source>
</reference>
<feature type="compositionally biased region" description="Basic residues" evidence="8">
    <location>
        <begin position="221"/>
        <end position="232"/>
    </location>
</feature>
<dbReference type="AlphaFoldDB" id="A0AAV6QLR7"/>
<evidence type="ECO:0000313" key="12">
    <source>
        <dbReference type="Proteomes" id="UP000693946"/>
    </source>
</evidence>
<evidence type="ECO:0000256" key="2">
    <source>
        <dbReference type="ARBA" id="ARBA00022723"/>
    </source>
</evidence>
<evidence type="ECO:0000256" key="8">
    <source>
        <dbReference type="SAM" id="MobiDB-lite"/>
    </source>
</evidence>
<gene>
    <name evidence="11" type="ORF">JOB18_021540</name>
</gene>
<dbReference type="Pfam" id="PF08790">
    <property type="entry name" value="zf-LYAR"/>
    <property type="match status" value="1"/>
</dbReference>
<evidence type="ECO:0000256" key="6">
    <source>
        <dbReference type="ARBA" id="ARBA00023242"/>
    </source>
</evidence>
<keyword evidence="4 7" id="KW-0863">Zinc-finger</keyword>
<evidence type="ECO:0000256" key="1">
    <source>
        <dbReference type="ARBA" id="ARBA00004123"/>
    </source>
</evidence>
<dbReference type="PANTHER" id="PTHR13100:SF10">
    <property type="entry name" value="CELL GROWTH-REGULATING NUCLEOLAR PROTEIN"/>
    <property type="match status" value="1"/>
</dbReference>